<protein>
    <submittedName>
        <fullName evidence="5">Response regulator transcription factor</fullName>
    </submittedName>
</protein>
<evidence type="ECO:0000256" key="1">
    <source>
        <dbReference type="ARBA" id="ARBA00022553"/>
    </source>
</evidence>
<evidence type="ECO:0000259" key="4">
    <source>
        <dbReference type="PROSITE" id="PS50110"/>
    </source>
</evidence>
<dbReference type="InterPro" id="IPR050595">
    <property type="entry name" value="Bact_response_regulator"/>
</dbReference>
<organism evidence="5 6">
    <name type="scientific">Spirulina subsalsa FACHB-351</name>
    <dbReference type="NCBI Taxonomy" id="234711"/>
    <lineage>
        <taxon>Bacteria</taxon>
        <taxon>Bacillati</taxon>
        <taxon>Cyanobacteriota</taxon>
        <taxon>Cyanophyceae</taxon>
        <taxon>Spirulinales</taxon>
        <taxon>Spirulinaceae</taxon>
        <taxon>Spirulina</taxon>
    </lineage>
</organism>
<dbReference type="RefSeq" id="WP_265265475.1">
    <property type="nucleotide sequence ID" value="NZ_JAIHOM010000080.1"/>
</dbReference>
<dbReference type="CDD" id="cd17535">
    <property type="entry name" value="REC_NarL-like"/>
    <property type="match status" value="1"/>
</dbReference>
<evidence type="ECO:0000313" key="5">
    <source>
        <dbReference type="EMBL" id="MCW6037615.1"/>
    </source>
</evidence>
<keyword evidence="1 3" id="KW-0597">Phosphoprotein</keyword>
<dbReference type="InterPro" id="IPR058245">
    <property type="entry name" value="NreC/VraR/RcsB-like_REC"/>
</dbReference>
<evidence type="ECO:0000256" key="2">
    <source>
        <dbReference type="ARBA" id="ARBA00023012"/>
    </source>
</evidence>
<keyword evidence="2" id="KW-0902">Two-component regulatory system</keyword>
<comment type="caution">
    <text evidence="5">The sequence shown here is derived from an EMBL/GenBank/DDBJ whole genome shotgun (WGS) entry which is preliminary data.</text>
</comment>
<gene>
    <name evidence="5" type="ORF">K4A83_15215</name>
</gene>
<feature type="domain" description="Response regulatory" evidence="4">
    <location>
        <begin position="10"/>
        <end position="126"/>
    </location>
</feature>
<reference evidence="5 6" key="1">
    <citation type="submission" date="2021-08" db="EMBL/GenBank/DDBJ databases">
        <title>Draft genome sequence of Spirulina subsalsa with high tolerance to salinity and hype-accumulation of phycocyanin.</title>
        <authorList>
            <person name="Pei H."/>
            <person name="Jiang L."/>
        </authorList>
    </citation>
    <scope>NUCLEOTIDE SEQUENCE [LARGE SCALE GENOMIC DNA]</scope>
    <source>
        <strain evidence="5 6">FACHB-351</strain>
    </source>
</reference>
<dbReference type="Proteomes" id="UP001526426">
    <property type="component" value="Unassembled WGS sequence"/>
</dbReference>
<dbReference type="PANTHER" id="PTHR44591">
    <property type="entry name" value="STRESS RESPONSE REGULATOR PROTEIN 1"/>
    <property type="match status" value="1"/>
</dbReference>
<proteinExistence type="predicted"/>
<dbReference type="Gene3D" id="3.40.50.2300">
    <property type="match status" value="1"/>
</dbReference>
<dbReference type="InterPro" id="IPR011006">
    <property type="entry name" value="CheY-like_superfamily"/>
</dbReference>
<sequence>MVSCQTSSLRVLIADDHELTRFSLKLMFSMQENIKLVGVAENGAELVELVKTQSPDVVVLDLQMPVMDGLTASQIIKQIQPNIALIAYTSFDDPQLEVMSKMANIDAVCSKDTPTAELLDLIRSLTGANRNQTSIR</sequence>
<dbReference type="InterPro" id="IPR001789">
    <property type="entry name" value="Sig_transdc_resp-reg_receiver"/>
</dbReference>
<accession>A0ABT3L9H9</accession>
<dbReference type="Pfam" id="PF00072">
    <property type="entry name" value="Response_reg"/>
    <property type="match status" value="1"/>
</dbReference>
<dbReference type="SMART" id="SM00448">
    <property type="entry name" value="REC"/>
    <property type="match status" value="1"/>
</dbReference>
<dbReference type="PROSITE" id="PS50110">
    <property type="entry name" value="RESPONSE_REGULATORY"/>
    <property type="match status" value="1"/>
</dbReference>
<evidence type="ECO:0000256" key="3">
    <source>
        <dbReference type="PROSITE-ProRule" id="PRU00169"/>
    </source>
</evidence>
<feature type="modified residue" description="4-aspartylphosphate" evidence="3">
    <location>
        <position position="61"/>
    </location>
</feature>
<dbReference type="PANTHER" id="PTHR44591:SF14">
    <property type="entry name" value="PROTEIN PILG"/>
    <property type="match status" value="1"/>
</dbReference>
<keyword evidence="6" id="KW-1185">Reference proteome</keyword>
<dbReference type="SUPFAM" id="SSF52172">
    <property type="entry name" value="CheY-like"/>
    <property type="match status" value="1"/>
</dbReference>
<evidence type="ECO:0000313" key="6">
    <source>
        <dbReference type="Proteomes" id="UP001526426"/>
    </source>
</evidence>
<dbReference type="EMBL" id="JAIHOM010000080">
    <property type="protein sequence ID" value="MCW6037615.1"/>
    <property type="molecule type" value="Genomic_DNA"/>
</dbReference>
<name>A0ABT3L9H9_9CYAN</name>